<accession>A0A252ARZ6</accession>
<dbReference type="Proteomes" id="UP000194641">
    <property type="component" value="Unassembled WGS sequence"/>
</dbReference>
<proteinExistence type="predicted"/>
<protein>
    <submittedName>
        <fullName evidence="1">Uncharacterized protein</fullName>
    </submittedName>
</protein>
<reference evidence="2" key="1">
    <citation type="submission" date="2014-06" db="EMBL/GenBank/DDBJ databases">
        <authorList>
            <person name="Winans N.J."/>
            <person name="Newell P.D."/>
            <person name="Douglas A.E."/>
        </authorList>
    </citation>
    <scope>NUCLEOTIDE SEQUENCE [LARGE SCALE GENOMIC DNA]</scope>
</reference>
<dbReference type="AlphaFoldDB" id="A0A252ARZ6"/>
<gene>
    <name evidence="1" type="ORF">HK17_09705</name>
</gene>
<evidence type="ECO:0000313" key="2">
    <source>
        <dbReference type="Proteomes" id="UP000194641"/>
    </source>
</evidence>
<evidence type="ECO:0000313" key="1">
    <source>
        <dbReference type="EMBL" id="OUI92854.1"/>
    </source>
</evidence>
<comment type="caution">
    <text evidence="1">The sequence shown here is derived from an EMBL/GenBank/DDBJ whole genome shotgun (WGS) entry which is preliminary data.</text>
</comment>
<name>A0A252ARZ6_9PROT</name>
<organism evidence="1 2">
    <name type="scientific">Acetobacter indonesiensis</name>
    <dbReference type="NCBI Taxonomy" id="104101"/>
    <lineage>
        <taxon>Bacteria</taxon>
        <taxon>Pseudomonadati</taxon>
        <taxon>Pseudomonadota</taxon>
        <taxon>Alphaproteobacteria</taxon>
        <taxon>Acetobacterales</taxon>
        <taxon>Acetobacteraceae</taxon>
        <taxon>Acetobacter</taxon>
    </lineage>
</organism>
<dbReference type="EMBL" id="JOPA01000027">
    <property type="protein sequence ID" value="OUI92854.1"/>
    <property type="molecule type" value="Genomic_DNA"/>
</dbReference>
<sequence length="124" mass="13290">MQISITAHLDALGIPPSVGGPIALAFTDIGKGASGWIGDPNGFDNTKVRPPGHLYPQGYTFLAAYAGEQFGYVFNSSGMNDEAFFKKLFFPAGVQTNRVNVAAILWLDPIFRDLKIRLGAGDEA</sequence>